<name>A0A6L9G8C9_9MICC</name>
<comment type="caution">
    <text evidence="1">The sequence shown here is derived from an EMBL/GenBank/DDBJ whole genome shotgun (WGS) entry which is preliminary data.</text>
</comment>
<sequence>MSESKKPPPTKDPSGRKFNYRGATYDVLRFNPNRNAKTVYYSPSKQVSATLPILGANVCLEARATKRAQGLVYVLTTDDKDEFFGIWCFAEDVIYHE</sequence>
<dbReference type="AlphaFoldDB" id="A0A6L9G8C9"/>
<evidence type="ECO:0000313" key="1">
    <source>
        <dbReference type="EMBL" id="NAZ17399.1"/>
    </source>
</evidence>
<dbReference type="EMBL" id="WYDN01000016">
    <property type="protein sequence ID" value="NAZ17399.1"/>
    <property type="molecule type" value="Genomic_DNA"/>
</dbReference>
<dbReference type="Proteomes" id="UP000477543">
    <property type="component" value="Unassembled WGS sequence"/>
</dbReference>
<protein>
    <submittedName>
        <fullName evidence="1">Uncharacterized protein</fullName>
    </submittedName>
</protein>
<dbReference type="RefSeq" id="WP_146955992.1">
    <property type="nucleotide sequence ID" value="NZ_POAF01000003.1"/>
</dbReference>
<reference evidence="1 2" key="1">
    <citation type="submission" date="2020-01" db="EMBL/GenBank/DDBJ databases">
        <title>Glutamicibacter soli M275.</title>
        <authorList>
            <person name="Meng X."/>
        </authorList>
    </citation>
    <scope>NUCLEOTIDE SEQUENCE [LARGE SCALE GENOMIC DNA]</scope>
    <source>
        <strain evidence="1 2">M275</strain>
    </source>
</reference>
<evidence type="ECO:0000313" key="2">
    <source>
        <dbReference type="Proteomes" id="UP000477543"/>
    </source>
</evidence>
<proteinExistence type="predicted"/>
<accession>A0A6L9G8C9</accession>
<gene>
    <name evidence="1" type="ORF">GT020_15195</name>
</gene>
<organism evidence="1 2">
    <name type="scientific">Glutamicibacter soli</name>
    <dbReference type="NCBI Taxonomy" id="453836"/>
    <lineage>
        <taxon>Bacteria</taxon>
        <taxon>Bacillati</taxon>
        <taxon>Actinomycetota</taxon>
        <taxon>Actinomycetes</taxon>
        <taxon>Micrococcales</taxon>
        <taxon>Micrococcaceae</taxon>
        <taxon>Glutamicibacter</taxon>
    </lineage>
</organism>